<evidence type="ECO:0000256" key="1">
    <source>
        <dbReference type="ARBA" id="ARBA00023235"/>
    </source>
</evidence>
<evidence type="ECO:0000313" key="4">
    <source>
        <dbReference type="Proteomes" id="UP001530400"/>
    </source>
</evidence>
<comment type="caution">
    <text evidence="3">The sequence shown here is derived from an EMBL/GenBank/DDBJ whole genome shotgun (WGS) entry which is preliminary data.</text>
</comment>
<dbReference type="Proteomes" id="UP001530400">
    <property type="component" value="Unassembled WGS sequence"/>
</dbReference>
<name>A0ABD3PKR1_9STRA</name>
<dbReference type="InterPro" id="IPR050343">
    <property type="entry name" value="RsuA_PseudoU_synthase"/>
</dbReference>
<organism evidence="3 4">
    <name type="scientific">Cyclotella atomus</name>
    <dbReference type="NCBI Taxonomy" id="382360"/>
    <lineage>
        <taxon>Eukaryota</taxon>
        <taxon>Sar</taxon>
        <taxon>Stramenopiles</taxon>
        <taxon>Ochrophyta</taxon>
        <taxon>Bacillariophyta</taxon>
        <taxon>Coscinodiscophyceae</taxon>
        <taxon>Thalassiosirophycidae</taxon>
        <taxon>Stephanodiscales</taxon>
        <taxon>Stephanodiscaceae</taxon>
        <taxon>Cyclotella</taxon>
    </lineage>
</organism>
<dbReference type="InterPro" id="IPR020103">
    <property type="entry name" value="PsdUridine_synth_cat_dom_sf"/>
</dbReference>
<evidence type="ECO:0008006" key="5">
    <source>
        <dbReference type="Google" id="ProtNLM"/>
    </source>
</evidence>
<dbReference type="GO" id="GO:0016853">
    <property type="term" value="F:isomerase activity"/>
    <property type="evidence" value="ECO:0007669"/>
    <property type="project" value="UniProtKB-KW"/>
</dbReference>
<reference evidence="3 4" key="1">
    <citation type="submission" date="2024-10" db="EMBL/GenBank/DDBJ databases">
        <title>Updated reference genomes for cyclostephanoid diatoms.</title>
        <authorList>
            <person name="Roberts W.R."/>
            <person name="Alverson A.J."/>
        </authorList>
    </citation>
    <scope>NUCLEOTIDE SEQUENCE [LARGE SCALE GENOMIC DNA]</scope>
    <source>
        <strain evidence="3 4">AJA010-31</strain>
    </source>
</reference>
<dbReference type="InterPro" id="IPR042092">
    <property type="entry name" value="PsdUridine_s_RsuA/RluB/E/F_cat"/>
</dbReference>
<dbReference type="AlphaFoldDB" id="A0ABD3PKR1"/>
<dbReference type="Gene3D" id="3.30.70.580">
    <property type="entry name" value="Pseudouridine synthase I, catalytic domain, N-terminal subdomain"/>
    <property type="match status" value="1"/>
</dbReference>
<keyword evidence="1" id="KW-0413">Isomerase</keyword>
<dbReference type="InterPro" id="IPR020094">
    <property type="entry name" value="TruA/RsuA/RluB/E/F_N"/>
</dbReference>
<dbReference type="PANTHER" id="PTHR47683">
    <property type="entry name" value="PSEUDOURIDINE SYNTHASE FAMILY PROTEIN-RELATED"/>
    <property type="match status" value="1"/>
</dbReference>
<accession>A0ABD3PKR1</accession>
<evidence type="ECO:0000313" key="3">
    <source>
        <dbReference type="EMBL" id="KAL3788785.1"/>
    </source>
</evidence>
<sequence length="88" mass="9401">MALPNGIPPCNSVSLAEGSRHGPTSWISITIKEGKNRQVRRMTAAVGHATLRLGRVRIGSVTLDGMKNGDIRNLSKAEIESFTTQSGV</sequence>
<dbReference type="SUPFAM" id="SSF55120">
    <property type="entry name" value="Pseudouridine synthase"/>
    <property type="match status" value="1"/>
</dbReference>
<protein>
    <recommendedName>
        <fullName evidence="5">Pseudouridine synthase</fullName>
    </recommendedName>
</protein>
<keyword evidence="4" id="KW-1185">Reference proteome</keyword>
<evidence type="ECO:0000256" key="2">
    <source>
        <dbReference type="SAM" id="MobiDB-lite"/>
    </source>
</evidence>
<proteinExistence type="predicted"/>
<dbReference type="PANTHER" id="PTHR47683:SF2">
    <property type="entry name" value="RNA-BINDING S4 DOMAIN-CONTAINING PROTEIN"/>
    <property type="match status" value="1"/>
</dbReference>
<gene>
    <name evidence="3" type="ORF">ACHAWO_008595</name>
</gene>
<dbReference type="Gene3D" id="3.30.70.1560">
    <property type="entry name" value="Alpha-L RNA-binding motif"/>
    <property type="match status" value="1"/>
</dbReference>
<dbReference type="EMBL" id="JALLPJ020000550">
    <property type="protein sequence ID" value="KAL3788785.1"/>
    <property type="molecule type" value="Genomic_DNA"/>
</dbReference>
<feature type="region of interest" description="Disordered" evidence="2">
    <location>
        <begin position="1"/>
        <end position="22"/>
    </location>
</feature>